<evidence type="ECO:0000256" key="2">
    <source>
        <dbReference type="ARBA" id="ARBA00022729"/>
    </source>
</evidence>
<comment type="caution">
    <text evidence="4">The sequence shown here is derived from an EMBL/GenBank/DDBJ whole genome shotgun (WGS) entry which is preliminary data.</text>
</comment>
<dbReference type="Pfam" id="PF01522">
    <property type="entry name" value="Polysacc_deac_1"/>
    <property type="match status" value="1"/>
</dbReference>
<evidence type="ECO:0000313" key="5">
    <source>
        <dbReference type="Proteomes" id="UP001652445"/>
    </source>
</evidence>
<evidence type="ECO:0000313" key="4">
    <source>
        <dbReference type="EMBL" id="MCU6793957.1"/>
    </source>
</evidence>
<dbReference type="Proteomes" id="UP001652445">
    <property type="component" value="Unassembled WGS sequence"/>
</dbReference>
<name>A0ABT2UH69_9BACL</name>
<dbReference type="InterPro" id="IPR051398">
    <property type="entry name" value="Polysacch_Deacetylase"/>
</dbReference>
<dbReference type="SUPFAM" id="SSF88713">
    <property type="entry name" value="Glycoside hydrolase/deacetylase"/>
    <property type="match status" value="1"/>
</dbReference>
<dbReference type="PANTHER" id="PTHR34216:SF3">
    <property type="entry name" value="POLY-BETA-1,6-N-ACETYL-D-GLUCOSAMINE N-DEACETYLASE"/>
    <property type="match status" value="1"/>
</dbReference>
<proteinExistence type="predicted"/>
<keyword evidence="2" id="KW-0732">Signal</keyword>
<sequence length="280" mass="31447">MIIRYWLTGLLICVIGLTIVQQFDKRNAHYTDQVAVLMYHHLHEEDTSSSTIKPELFRQQLAYLQSKGHHFITLDQFKKFLGGAEVPDNAVLVTFDDGYESFYTMGVPILKELQIPAVNFIITETLDHPQEDTPPKMSREQITAMTTGSDLIDAECHTHAFHGKREDGKAYLVQEADETDQQYIDRMLADTRTCKANVEQADPHQVDTMAYPFGISDKNTALAVQAAGIHYGFTIQPLMATRGVDPYRIPRINAGAPQVSPEGLEAIIAQKIVAVRKTSR</sequence>
<reference evidence="4 5" key="1">
    <citation type="submission" date="2022-09" db="EMBL/GenBank/DDBJ databases">
        <authorList>
            <person name="Han X.L."/>
            <person name="Wang Q."/>
            <person name="Lu T."/>
        </authorList>
    </citation>
    <scope>NUCLEOTIDE SEQUENCE [LARGE SCALE GENOMIC DNA]</scope>
    <source>
        <strain evidence="4 5">WQ 127069</strain>
    </source>
</reference>
<protein>
    <submittedName>
        <fullName evidence="4">Polysaccharide deacetylase family protein</fullName>
    </submittedName>
</protein>
<dbReference type="PROSITE" id="PS51677">
    <property type="entry name" value="NODB"/>
    <property type="match status" value="1"/>
</dbReference>
<feature type="domain" description="NodB homology" evidence="3">
    <location>
        <begin position="89"/>
        <end position="280"/>
    </location>
</feature>
<keyword evidence="5" id="KW-1185">Reference proteome</keyword>
<accession>A0ABT2UH69</accession>
<dbReference type="RefSeq" id="WP_262685182.1">
    <property type="nucleotide sequence ID" value="NZ_JAOQIO010000069.1"/>
</dbReference>
<dbReference type="EMBL" id="JAOQIO010000069">
    <property type="protein sequence ID" value="MCU6793957.1"/>
    <property type="molecule type" value="Genomic_DNA"/>
</dbReference>
<evidence type="ECO:0000259" key="3">
    <source>
        <dbReference type="PROSITE" id="PS51677"/>
    </source>
</evidence>
<gene>
    <name evidence="4" type="ORF">OB236_17780</name>
</gene>
<organism evidence="4 5">
    <name type="scientific">Paenibacillus baimaensis</name>
    <dbReference type="NCBI Taxonomy" id="2982185"/>
    <lineage>
        <taxon>Bacteria</taxon>
        <taxon>Bacillati</taxon>
        <taxon>Bacillota</taxon>
        <taxon>Bacilli</taxon>
        <taxon>Bacillales</taxon>
        <taxon>Paenibacillaceae</taxon>
        <taxon>Paenibacillus</taxon>
    </lineage>
</organism>
<dbReference type="InterPro" id="IPR011330">
    <property type="entry name" value="Glyco_hydro/deAcase_b/a-brl"/>
</dbReference>
<dbReference type="Gene3D" id="3.20.20.370">
    <property type="entry name" value="Glycoside hydrolase/deacetylase"/>
    <property type="match status" value="1"/>
</dbReference>
<dbReference type="InterPro" id="IPR002509">
    <property type="entry name" value="NODB_dom"/>
</dbReference>
<dbReference type="PANTHER" id="PTHR34216">
    <property type="match status" value="1"/>
</dbReference>
<comment type="subcellular location">
    <subcellularLocation>
        <location evidence="1">Secreted</location>
    </subcellularLocation>
</comment>
<dbReference type="CDD" id="cd10918">
    <property type="entry name" value="CE4_NodB_like_5s_6s"/>
    <property type="match status" value="1"/>
</dbReference>
<evidence type="ECO:0000256" key="1">
    <source>
        <dbReference type="ARBA" id="ARBA00004613"/>
    </source>
</evidence>